<organism evidence="11 12">
    <name type="scientific">Shewanella pneumatophori</name>
    <dbReference type="NCBI Taxonomy" id="314092"/>
    <lineage>
        <taxon>Bacteria</taxon>
        <taxon>Pseudomonadati</taxon>
        <taxon>Pseudomonadota</taxon>
        <taxon>Gammaproteobacteria</taxon>
        <taxon>Alteromonadales</taxon>
        <taxon>Shewanellaceae</taxon>
        <taxon>Shewanella</taxon>
    </lineage>
</organism>
<dbReference type="InterPro" id="IPR018704">
    <property type="entry name" value="SecYEG/CpoB_TPR"/>
</dbReference>
<dbReference type="Proteomes" id="UP001139293">
    <property type="component" value="Unassembled WGS sequence"/>
</dbReference>
<feature type="transmembrane region" description="Helical" evidence="9">
    <location>
        <begin position="21"/>
        <end position="42"/>
    </location>
</feature>
<evidence type="ECO:0000313" key="12">
    <source>
        <dbReference type="Proteomes" id="UP001139293"/>
    </source>
</evidence>
<name>A0A9X1ZH05_9GAMM</name>
<dbReference type="RefSeq" id="WP_248468679.1">
    <property type="nucleotide sequence ID" value="NZ_JAKILB010000008.1"/>
</dbReference>
<comment type="caution">
    <text evidence="11">The sequence shown here is derived from an EMBL/GenBank/DDBJ whole genome shotgun (WGS) entry which is preliminary data.</text>
</comment>
<dbReference type="AlphaFoldDB" id="A0A9X1ZH05"/>
<sequence length="206" mass="22059">MEIYSTEEQQVDAIKQFWKDYGTSVVIGAVVGLGGLFGWNYYSDHQVAQAEAASESFQALSSQNSADAAMLSAAENFAKEHGQKGYQSLLELLVAKSAVETGDLAKAEATLKNVIATNADASINLIATMRLARVQAEQGQFAIAITTLEQITDAASAAQRDELKGDFLVRQGETEKAKIAYQTAVDNGGTMTSPTLQMKLDNLNKA</sequence>
<dbReference type="Gene3D" id="1.25.40.10">
    <property type="entry name" value="Tetratricopeptide repeat domain"/>
    <property type="match status" value="1"/>
</dbReference>
<dbReference type="GO" id="GO:0044877">
    <property type="term" value="F:protein-containing complex binding"/>
    <property type="evidence" value="ECO:0007669"/>
    <property type="project" value="InterPro"/>
</dbReference>
<protein>
    <recommendedName>
        <fullName evidence="8">Ancillary SecYEG translocon subunit</fullName>
    </recommendedName>
</protein>
<keyword evidence="2" id="KW-1003">Cell membrane</keyword>
<dbReference type="PANTHER" id="PTHR38035:SF1">
    <property type="entry name" value="ANCILLARY SECYEG TRANSLOCON SUBUNIT"/>
    <property type="match status" value="1"/>
</dbReference>
<reference evidence="11" key="1">
    <citation type="submission" date="2022-01" db="EMBL/GenBank/DDBJ databases">
        <title>Whole genome-based taxonomy of the Shewanellaceae.</title>
        <authorList>
            <person name="Martin-Rodriguez A.J."/>
        </authorList>
    </citation>
    <scope>NUCLEOTIDE SEQUENCE</scope>
    <source>
        <strain evidence="11">KCTC 23973</strain>
    </source>
</reference>
<keyword evidence="3 9" id="KW-0812">Transmembrane</keyword>
<dbReference type="InterPro" id="IPR011990">
    <property type="entry name" value="TPR-like_helical_dom_sf"/>
</dbReference>
<evidence type="ECO:0000256" key="1">
    <source>
        <dbReference type="ARBA" id="ARBA00004401"/>
    </source>
</evidence>
<evidence type="ECO:0000256" key="5">
    <source>
        <dbReference type="ARBA" id="ARBA00023136"/>
    </source>
</evidence>
<comment type="similarity">
    <text evidence="7">Belongs to the YfgM family.</text>
</comment>
<keyword evidence="4 9" id="KW-1133">Transmembrane helix</keyword>
<evidence type="ECO:0000256" key="6">
    <source>
        <dbReference type="ARBA" id="ARBA00023186"/>
    </source>
</evidence>
<gene>
    <name evidence="11" type="ORF">L2740_14225</name>
</gene>
<evidence type="ECO:0000259" key="10">
    <source>
        <dbReference type="Pfam" id="PF09976"/>
    </source>
</evidence>
<evidence type="ECO:0000256" key="4">
    <source>
        <dbReference type="ARBA" id="ARBA00022989"/>
    </source>
</evidence>
<dbReference type="EMBL" id="JAKILB010000008">
    <property type="protein sequence ID" value="MCL1139702.1"/>
    <property type="molecule type" value="Genomic_DNA"/>
</dbReference>
<comment type="subcellular location">
    <subcellularLocation>
        <location evidence="1">Cell membrane</location>
        <topology evidence="1">Single-pass type II membrane protein</topology>
    </subcellularLocation>
</comment>
<evidence type="ECO:0000256" key="2">
    <source>
        <dbReference type="ARBA" id="ARBA00022475"/>
    </source>
</evidence>
<dbReference type="GO" id="GO:0005886">
    <property type="term" value="C:plasma membrane"/>
    <property type="evidence" value="ECO:0007669"/>
    <property type="project" value="UniProtKB-SubCell"/>
</dbReference>
<evidence type="ECO:0000256" key="8">
    <source>
        <dbReference type="ARBA" id="ARBA00024235"/>
    </source>
</evidence>
<feature type="domain" description="Ancillary SecYEG translocon subunit/Cell division coordinator CpoB TPR" evidence="10">
    <location>
        <begin position="15"/>
        <end position="204"/>
    </location>
</feature>
<dbReference type="InterPro" id="IPR026039">
    <property type="entry name" value="YfgM"/>
</dbReference>
<dbReference type="Pfam" id="PF09976">
    <property type="entry name" value="TPR_21"/>
    <property type="match status" value="1"/>
</dbReference>
<keyword evidence="6" id="KW-0143">Chaperone</keyword>
<keyword evidence="5 9" id="KW-0472">Membrane</keyword>
<evidence type="ECO:0000256" key="7">
    <source>
        <dbReference type="ARBA" id="ARBA00024197"/>
    </source>
</evidence>
<proteinExistence type="inferred from homology"/>
<dbReference type="SUPFAM" id="SSF48452">
    <property type="entry name" value="TPR-like"/>
    <property type="match status" value="1"/>
</dbReference>
<dbReference type="PIRSF" id="PIRSF006170">
    <property type="entry name" value="YfgM"/>
    <property type="match status" value="1"/>
</dbReference>
<dbReference type="PANTHER" id="PTHR38035">
    <property type="entry name" value="UPF0070 PROTEIN YFGM"/>
    <property type="match status" value="1"/>
</dbReference>
<evidence type="ECO:0000256" key="9">
    <source>
        <dbReference type="SAM" id="Phobius"/>
    </source>
</evidence>
<keyword evidence="12" id="KW-1185">Reference proteome</keyword>
<evidence type="ECO:0000256" key="3">
    <source>
        <dbReference type="ARBA" id="ARBA00022692"/>
    </source>
</evidence>
<accession>A0A9X1ZH05</accession>
<evidence type="ECO:0000313" key="11">
    <source>
        <dbReference type="EMBL" id="MCL1139702.1"/>
    </source>
</evidence>